<dbReference type="SUPFAM" id="SSF46785">
    <property type="entry name" value="Winged helix' DNA-binding domain"/>
    <property type="match status" value="1"/>
</dbReference>
<dbReference type="PROSITE" id="PS50949">
    <property type="entry name" value="HTH_GNTR"/>
    <property type="match status" value="1"/>
</dbReference>
<keyword evidence="2" id="KW-0238">DNA-binding</keyword>
<dbReference type="Pfam" id="PF07729">
    <property type="entry name" value="FCD"/>
    <property type="match status" value="1"/>
</dbReference>
<keyword evidence="1" id="KW-0805">Transcription regulation</keyword>
<dbReference type="EMBL" id="SHNP01000002">
    <property type="protein sequence ID" value="MCX2973062.1"/>
    <property type="molecule type" value="Genomic_DNA"/>
</dbReference>
<dbReference type="SMART" id="SM00345">
    <property type="entry name" value="HTH_GNTR"/>
    <property type="match status" value="1"/>
</dbReference>
<dbReference type="Pfam" id="PF00392">
    <property type="entry name" value="GntR"/>
    <property type="match status" value="1"/>
</dbReference>
<dbReference type="PANTHER" id="PTHR43537">
    <property type="entry name" value="TRANSCRIPTIONAL REGULATOR, GNTR FAMILY"/>
    <property type="match status" value="1"/>
</dbReference>
<dbReference type="Gene3D" id="1.10.10.10">
    <property type="entry name" value="Winged helix-like DNA-binding domain superfamily/Winged helix DNA-binding domain"/>
    <property type="match status" value="1"/>
</dbReference>
<name>A0ABT3SSU5_9GAMM</name>
<accession>A0ABT3SSU5</accession>
<dbReference type="InterPro" id="IPR011711">
    <property type="entry name" value="GntR_C"/>
</dbReference>
<evidence type="ECO:0000256" key="1">
    <source>
        <dbReference type="ARBA" id="ARBA00023015"/>
    </source>
</evidence>
<dbReference type="InterPro" id="IPR036388">
    <property type="entry name" value="WH-like_DNA-bd_sf"/>
</dbReference>
<keyword evidence="3" id="KW-0804">Transcription</keyword>
<gene>
    <name evidence="5" type="ORF">EYC87_05610</name>
</gene>
<comment type="caution">
    <text evidence="5">The sequence shown here is derived from an EMBL/GenBank/DDBJ whole genome shotgun (WGS) entry which is preliminary data.</text>
</comment>
<dbReference type="InterPro" id="IPR036390">
    <property type="entry name" value="WH_DNA-bd_sf"/>
</dbReference>
<dbReference type="PANTHER" id="PTHR43537:SF5">
    <property type="entry name" value="UXU OPERON TRANSCRIPTIONAL REGULATOR"/>
    <property type="match status" value="1"/>
</dbReference>
<dbReference type="InterPro" id="IPR000524">
    <property type="entry name" value="Tscrpt_reg_HTH_GntR"/>
</dbReference>
<keyword evidence="6" id="KW-1185">Reference proteome</keyword>
<evidence type="ECO:0000256" key="2">
    <source>
        <dbReference type="ARBA" id="ARBA00023125"/>
    </source>
</evidence>
<dbReference type="CDD" id="cd07377">
    <property type="entry name" value="WHTH_GntR"/>
    <property type="match status" value="1"/>
</dbReference>
<dbReference type="Proteomes" id="UP001143307">
    <property type="component" value="Unassembled WGS sequence"/>
</dbReference>
<proteinExistence type="predicted"/>
<sequence length="238" mass="26086">MAGGVVKVNSPIQAVKVRRLYLQVAEQLQQLIDNGSFSVGSRLPAERDLAGQFAVSRPTIREAMIALEIAGLVEVRSGSGVYVLDRATSAQLPQTQAPGPFEILEARKLIESETCALAARHINAQQLTELKSLLSAMEGQEQSVEEAEVIDEQFHCTIAEASGNGALSVTVEWLWRLRNESEISTRFHQRIREEGSRPIVSDHQRIFAALESSDPAAASQAMSDHLQRVIDSLLDSEE</sequence>
<dbReference type="Gene3D" id="1.20.120.530">
    <property type="entry name" value="GntR ligand-binding domain-like"/>
    <property type="match status" value="1"/>
</dbReference>
<dbReference type="InterPro" id="IPR008920">
    <property type="entry name" value="TF_FadR/GntR_C"/>
</dbReference>
<reference evidence="5" key="1">
    <citation type="submission" date="2019-02" db="EMBL/GenBank/DDBJ databases">
        <authorList>
            <person name="Li S.-H."/>
        </authorList>
    </citation>
    <scope>NUCLEOTIDE SEQUENCE</scope>
    <source>
        <strain evidence="5">IMCC8485</strain>
    </source>
</reference>
<protein>
    <submittedName>
        <fullName evidence="5">FadR family transcriptional regulator</fullName>
    </submittedName>
</protein>
<dbReference type="PRINTS" id="PR00035">
    <property type="entry name" value="HTHGNTR"/>
</dbReference>
<evidence type="ECO:0000256" key="3">
    <source>
        <dbReference type="ARBA" id="ARBA00023163"/>
    </source>
</evidence>
<dbReference type="SMART" id="SM00895">
    <property type="entry name" value="FCD"/>
    <property type="match status" value="1"/>
</dbReference>
<dbReference type="SUPFAM" id="SSF48008">
    <property type="entry name" value="GntR ligand-binding domain-like"/>
    <property type="match status" value="1"/>
</dbReference>
<feature type="domain" description="HTH gntR-type" evidence="4">
    <location>
        <begin position="18"/>
        <end position="86"/>
    </location>
</feature>
<organism evidence="5 6">
    <name type="scientific">Candidatus Seongchinamella marina</name>
    <dbReference type="NCBI Taxonomy" id="2518990"/>
    <lineage>
        <taxon>Bacteria</taxon>
        <taxon>Pseudomonadati</taxon>
        <taxon>Pseudomonadota</taxon>
        <taxon>Gammaproteobacteria</taxon>
        <taxon>Cellvibrionales</taxon>
        <taxon>Halieaceae</taxon>
        <taxon>Seongchinamella</taxon>
    </lineage>
</organism>
<evidence type="ECO:0000259" key="4">
    <source>
        <dbReference type="PROSITE" id="PS50949"/>
    </source>
</evidence>
<evidence type="ECO:0000313" key="6">
    <source>
        <dbReference type="Proteomes" id="UP001143307"/>
    </source>
</evidence>
<evidence type="ECO:0000313" key="5">
    <source>
        <dbReference type="EMBL" id="MCX2973062.1"/>
    </source>
</evidence>